<evidence type="ECO:0000256" key="1">
    <source>
        <dbReference type="SAM" id="MobiDB-lite"/>
    </source>
</evidence>
<feature type="compositionally biased region" description="Polar residues" evidence="1">
    <location>
        <begin position="102"/>
        <end position="113"/>
    </location>
</feature>
<dbReference type="InterPro" id="IPR036397">
    <property type="entry name" value="RNaseH_sf"/>
</dbReference>
<reference evidence="4" key="1">
    <citation type="journal article" date="2010" name="PLoS Genet.">
        <title>Genome sequence of the plant growth promoting endophytic bacterium Enterobacter sp. 638.</title>
        <authorList>
            <person name="Taghavi S."/>
            <person name="van der Lelie D."/>
            <person name="Hoffman A."/>
            <person name="Zhang Y.B."/>
            <person name="Walla M.D."/>
            <person name="Vangronsveld J."/>
            <person name="Newman L."/>
            <person name="Monchy S."/>
        </authorList>
    </citation>
    <scope>NUCLEOTIDE SEQUENCE [LARGE SCALE GENOMIC DNA]</scope>
    <source>
        <strain evidence="4">638</strain>
    </source>
</reference>
<organism evidence="3 4">
    <name type="scientific">Enterobacter sp. (strain 638)</name>
    <dbReference type="NCBI Taxonomy" id="399742"/>
    <lineage>
        <taxon>Bacteria</taxon>
        <taxon>Pseudomonadati</taxon>
        <taxon>Pseudomonadota</taxon>
        <taxon>Gammaproteobacteria</taxon>
        <taxon>Enterobacterales</taxon>
        <taxon>Enterobacteriaceae</taxon>
        <taxon>Enterobacter</taxon>
    </lineage>
</organism>
<dbReference type="Gene3D" id="3.30.420.10">
    <property type="entry name" value="Ribonuclease H-like superfamily/Ribonuclease H"/>
    <property type="match status" value="1"/>
</dbReference>
<gene>
    <name evidence="3" type="ordered locus">Ent638_2267</name>
</gene>
<evidence type="ECO:0000313" key="3">
    <source>
        <dbReference type="EMBL" id="ABP60936.1"/>
    </source>
</evidence>
<dbReference type="Proteomes" id="UP000000230">
    <property type="component" value="Chromosome"/>
</dbReference>
<dbReference type="KEGG" id="ent:Ent638_2267"/>
<accession>A0A9J9GGP5</accession>
<dbReference type="Pfam" id="PF16473">
    <property type="entry name" value="Rv2179c-like"/>
    <property type="match status" value="1"/>
</dbReference>
<proteinExistence type="predicted"/>
<dbReference type="GO" id="GO:0003676">
    <property type="term" value="F:nucleic acid binding"/>
    <property type="evidence" value="ECO:0007669"/>
    <property type="project" value="InterPro"/>
</dbReference>
<dbReference type="InterPro" id="IPR010584">
    <property type="entry name" value="ExoDNase_VIII"/>
</dbReference>
<keyword evidence="3" id="KW-0378">Hydrolase</keyword>
<feature type="domain" description="3'-5' exoribonuclease Rv2179c-like" evidence="2">
    <location>
        <begin position="651"/>
        <end position="828"/>
    </location>
</feature>
<dbReference type="SUPFAM" id="SSF53098">
    <property type="entry name" value="Ribonuclease H-like"/>
    <property type="match status" value="1"/>
</dbReference>
<dbReference type="AlphaFoldDB" id="A0A9J9GGP5"/>
<dbReference type="GO" id="GO:0051908">
    <property type="term" value="F:double-stranded DNA 5'-3' DNA exonuclease activity"/>
    <property type="evidence" value="ECO:0007669"/>
    <property type="project" value="InterPro"/>
</dbReference>
<name>A0A9J9GGP5_ENT38</name>
<dbReference type="OrthoDB" id="256590at2"/>
<dbReference type="EMBL" id="CP000653">
    <property type="protein sequence ID" value="ABP60936.1"/>
    <property type="molecule type" value="Genomic_DNA"/>
</dbReference>
<feature type="region of interest" description="Disordered" evidence="1">
    <location>
        <begin position="100"/>
        <end position="124"/>
    </location>
</feature>
<evidence type="ECO:0000313" key="4">
    <source>
        <dbReference type="Proteomes" id="UP000000230"/>
    </source>
</evidence>
<dbReference type="InterPro" id="IPR012337">
    <property type="entry name" value="RNaseH-like_sf"/>
</dbReference>
<dbReference type="InterPro" id="IPR033390">
    <property type="entry name" value="Rv2179c-like"/>
</dbReference>
<feature type="region of interest" description="Disordered" evidence="1">
    <location>
        <begin position="573"/>
        <end position="623"/>
    </location>
</feature>
<keyword evidence="3" id="KW-0269">Exonuclease</keyword>
<protein>
    <submittedName>
        <fullName evidence="3">Exonuclease, RNase T and DNA polymerase III</fullName>
    </submittedName>
</protein>
<sequence>MEFFNLIKATQKSGKPDGIIWFSAKTDSRASLLLDVALEDAGIETGRGNDYNKPVRTDFPVFNDLPEEGVLDFGWCTRYELGEDARTWYPKAKIANDKAENENSVTSAATDTNIEPPAPAVDTTVPVENRNQGVRFAIHLMNDKYQTHISKDQQVAASELVLEEGNTYLHNLLLARTDVAGIADLSMHAEWKLVQAVKAVFSEDETHSPSAIAAFMNAWVAAASAGEQSLLVEDWQGTIQTAGNEEVANNDGRTNSELNERAFSHSQLTFEKRVFGTWLFGLFDELTPEQSSEASRIELDMDAHYAQNIMLASRNVRQLAHVFPETIADLFSATKSVWPVNGKTPLLNDVITFFSEWIDTHSSGKASRDDVTAKWHKKFKSSMVRTDSGTNADGGEVTDRGEGAHHTLDTLDLEIACALLPMDFNHFEIPTSVLRRAKEIVTKKEEPWKSWSGILRNQPGVLAVNRTAIFNLVRVAPENIHLTPAAHLEFVNRTMTAEFNAAVDLLPFPEATPTPVINATTEIDKAPRKSFCTHEENLQRVREEGARQRAEEAVKQPQVANLGAGVFSIEGLMNEKPTQTDDRSSVNEETTSDVQMEKNNLDEITHSSPLPESPKETGAGESDFNVDRASTALSPDVGVDNANATSTLYSHLMLDLETMGNKALAPIVSIGAVFFDPATGETGGEFYQVISLESSMYFGARPDADTILWWLKQSPEARSAILVDDAVGFVEALENFNGFVADNAANDSASVQLWGNGSSFDCTILESAFELADTPFPIKHWNFRDVRTVVALGKAVGLNARYEIPFEGDQHNALDDARHQVKYVSAIWQRLTSN</sequence>
<keyword evidence="3" id="KW-0540">Nuclease</keyword>
<dbReference type="RefSeq" id="WP_012017651.1">
    <property type="nucleotide sequence ID" value="NC_009436.1"/>
</dbReference>
<dbReference type="Pfam" id="PF06630">
    <property type="entry name" value="Exonuc_VIII"/>
    <property type="match status" value="1"/>
</dbReference>
<feature type="compositionally biased region" description="Basic and acidic residues" evidence="1">
    <location>
        <begin position="595"/>
        <end position="605"/>
    </location>
</feature>
<evidence type="ECO:0000259" key="2">
    <source>
        <dbReference type="Pfam" id="PF16473"/>
    </source>
</evidence>
<keyword evidence="4" id="KW-1185">Reference proteome</keyword>